<dbReference type="KEGG" id="gpi:GPICK_07190"/>
<dbReference type="InterPro" id="IPR052534">
    <property type="entry name" value="Extracell_DNA_Util/SecSys_Comp"/>
</dbReference>
<gene>
    <name evidence="2" type="ORF">GPICK_07190</name>
</gene>
<dbReference type="PANTHER" id="PTHR40278">
    <property type="entry name" value="DNA UTILIZATION PROTEIN HOFN"/>
    <property type="match status" value="1"/>
</dbReference>
<dbReference type="Pfam" id="PF05137">
    <property type="entry name" value="PilN"/>
    <property type="match status" value="1"/>
</dbReference>
<evidence type="ECO:0000313" key="3">
    <source>
        <dbReference type="Proteomes" id="UP000057609"/>
    </source>
</evidence>
<keyword evidence="1" id="KW-0472">Membrane</keyword>
<proteinExistence type="predicted"/>
<organism evidence="2 3">
    <name type="scientific">Geobacter pickeringii</name>
    <dbReference type="NCBI Taxonomy" id="345632"/>
    <lineage>
        <taxon>Bacteria</taxon>
        <taxon>Pseudomonadati</taxon>
        <taxon>Thermodesulfobacteriota</taxon>
        <taxon>Desulfuromonadia</taxon>
        <taxon>Geobacterales</taxon>
        <taxon>Geobacteraceae</taxon>
        <taxon>Geobacter</taxon>
    </lineage>
</organism>
<dbReference type="InterPro" id="IPR007813">
    <property type="entry name" value="PilN"/>
</dbReference>
<dbReference type="AlphaFoldDB" id="A0A0B5BF59"/>
<protein>
    <submittedName>
        <fullName evidence="2">Fimbrial protein</fullName>
    </submittedName>
</protein>
<dbReference type="PANTHER" id="PTHR40278:SF2">
    <property type="entry name" value="TYPE IV PILUS INNER MEMBRANE COMPONENT PILN"/>
    <property type="match status" value="1"/>
</dbReference>
<evidence type="ECO:0000256" key="1">
    <source>
        <dbReference type="SAM" id="Phobius"/>
    </source>
</evidence>
<reference evidence="2 3" key="1">
    <citation type="journal article" date="2015" name="Genome Announc.">
        <title>Complete Genome of Geobacter pickeringii G13T, a Metal-Reducing Isolate from Sedimentary Kaolin Deposits.</title>
        <authorList>
            <person name="Badalamenti J.P."/>
            <person name="Bond D.R."/>
        </authorList>
    </citation>
    <scope>NUCLEOTIDE SEQUENCE [LARGE SCALE GENOMIC DNA]</scope>
    <source>
        <strain evidence="2 3">G13</strain>
    </source>
</reference>
<keyword evidence="1" id="KW-0812">Transmembrane</keyword>
<accession>A0A0B5BF59</accession>
<feature type="transmembrane region" description="Helical" evidence="1">
    <location>
        <begin position="20"/>
        <end position="41"/>
    </location>
</feature>
<name>A0A0B5BF59_9BACT</name>
<dbReference type="Proteomes" id="UP000057609">
    <property type="component" value="Chromosome"/>
</dbReference>
<dbReference type="OrthoDB" id="5395573at2"/>
<dbReference type="GO" id="GO:0043107">
    <property type="term" value="P:type IV pilus-dependent motility"/>
    <property type="evidence" value="ECO:0007669"/>
    <property type="project" value="TreeGrafter"/>
</dbReference>
<dbReference type="STRING" id="345632.GPICK_07190"/>
<dbReference type="HOGENOM" id="CLU_1501440_0_0_7"/>
<dbReference type="EMBL" id="CP009788">
    <property type="protein sequence ID" value="AJE03170.1"/>
    <property type="molecule type" value="Genomic_DNA"/>
</dbReference>
<keyword evidence="1" id="KW-1133">Transmembrane helix</keyword>
<sequence length="179" mass="19530">MELKINLATRYFVDARKFSAVTISCAVLMLLVLWYLVATIAGNAGREKRLTADIAAFQARFSASARGVSEKDYDALLKRITAANGIIRKKSFDWLVLLDRLEAAVPNGVALASVDPSPKDGSLKITGITREFRGLREFVENLESTPQVSDVFLQSQSETAVGATQKGISFTVICKVQLS</sequence>
<evidence type="ECO:0000313" key="2">
    <source>
        <dbReference type="EMBL" id="AJE03170.1"/>
    </source>
</evidence>
<dbReference type="RefSeq" id="WP_039741731.1">
    <property type="nucleotide sequence ID" value="NZ_CP009788.1"/>
</dbReference>
<dbReference type="GO" id="GO:0043683">
    <property type="term" value="P:type IV pilus assembly"/>
    <property type="evidence" value="ECO:0007669"/>
    <property type="project" value="TreeGrafter"/>
</dbReference>
<keyword evidence="3" id="KW-1185">Reference proteome</keyword>